<dbReference type="Proteomes" id="UP000679848">
    <property type="component" value="Chromosome"/>
</dbReference>
<proteinExistence type="predicted"/>
<feature type="compositionally biased region" description="Acidic residues" evidence="1">
    <location>
        <begin position="28"/>
        <end position="37"/>
    </location>
</feature>
<dbReference type="NCBIfam" id="TIGR02122">
    <property type="entry name" value="TRAP_TAXI"/>
    <property type="match status" value="1"/>
</dbReference>
<evidence type="ECO:0000313" key="4">
    <source>
        <dbReference type="Proteomes" id="UP000679848"/>
    </source>
</evidence>
<evidence type="ECO:0000256" key="1">
    <source>
        <dbReference type="SAM" id="MobiDB-lite"/>
    </source>
</evidence>
<dbReference type="EMBL" id="AP023420">
    <property type="protein sequence ID" value="BCK83994.1"/>
    <property type="molecule type" value="Genomic_DNA"/>
</dbReference>
<feature type="signal peptide" evidence="2">
    <location>
        <begin position="1"/>
        <end position="20"/>
    </location>
</feature>
<dbReference type="Pfam" id="PF16868">
    <property type="entry name" value="NMT1_3"/>
    <property type="match status" value="1"/>
</dbReference>
<accession>A0A810Q7P7</accession>
<gene>
    <name evidence="3" type="ORF">MM59RIKEN_13130</name>
</gene>
<dbReference type="PROSITE" id="PS51257">
    <property type="entry name" value="PROKAR_LIPOPROTEIN"/>
    <property type="match status" value="1"/>
</dbReference>
<organism evidence="3 4">
    <name type="scientific">Pusillibacter faecalis</name>
    <dbReference type="NCBI Taxonomy" id="2714358"/>
    <lineage>
        <taxon>Bacteria</taxon>
        <taxon>Bacillati</taxon>
        <taxon>Bacillota</taxon>
        <taxon>Clostridia</taxon>
        <taxon>Eubacteriales</taxon>
        <taxon>Oscillospiraceae</taxon>
        <taxon>Pusillibacter</taxon>
    </lineage>
</organism>
<keyword evidence="4" id="KW-1185">Reference proteome</keyword>
<feature type="region of interest" description="Disordered" evidence="1">
    <location>
        <begin position="26"/>
        <end position="48"/>
    </location>
</feature>
<protein>
    <recommendedName>
        <fullName evidence="5">TAXI family TRAP transporter solute-binding subunit</fullName>
    </recommendedName>
</protein>
<name>A0A810Q7P7_9FIRM</name>
<feature type="chain" id="PRO_5038798042" description="TAXI family TRAP transporter solute-binding subunit" evidence="2">
    <location>
        <begin position="21"/>
        <end position="359"/>
    </location>
</feature>
<evidence type="ECO:0000256" key="2">
    <source>
        <dbReference type="SAM" id="SignalP"/>
    </source>
</evidence>
<dbReference type="SUPFAM" id="SSF53850">
    <property type="entry name" value="Periplasmic binding protein-like II"/>
    <property type="match status" value="1"/>
</dbReference>
<dbReference type="PANTHER" id="PTHR42941">
    <property type="entry name" value="SLL1037 PROTEIN"/>
    <property type="match status" value="1"/>
</dbReference>
<dbReference type="KEGG" id="pfaa:MM59RIKEN_13130"/>
<sequence length="359" mass="38386">MFKKISALFLAMLMAMSLMACDQKLEEAPDDSDDAQTEESVSGEGLNGPVNLTLAAQEVGTGAYSVAAAIQSAMMKGLPEGSTIDLTTNSPGGVGAPVLIQNEECDLIVSNAGPSQWSYTMTPDEYDFGGCTDITTLGGGLGHTFTIVMFTQKFVDETGYTSLEEVIADRYPIKLITKKNGSLGELTAERVIEACGSSVEDFLSFATWEKTGTDAIKSGLQDDLYDMTIDHIDAGQATTTEICLTHDMYFVQLGDEALANMQTMGYAPIVMEAGTWNGQDTDINSMGSQQNVLVPASMDEELAYALTKAMCENKDEMAQAVASLGYFDPQTAGSAEMCGAPLHPGAIRYYEENGYPYDA</sequence>
<dbReference type="AlphaFoldDB" id="A0A810Q7P7"/>
<reference evidence="3" key="1">
    <citation type="submission" date="2020-09" db="EMBL/GenBank/DDBJ databases">
        <title>New species isolated from human feces.</title>
        <authorList>
            <person name="Kitahara M."/>
            <person name="Shigeno Y."/>
            <person name="Shime M."/>
            <person name="Matsumoto Y."/>
            <person name="Nakamura S."/>
            <person name="Motooka D."/>
            <person name="Fukuoka S."/>
            <person name="Nishikawa H."/>
            <person name="Benno Y."/>
        </authorList>
    </citation>
    <scope>NUCLEOTIDE SEQUENCE</scope>
    <source>
        <strain evidence="3">MM59</strain>
    </source>
</reference>
<dbReference type="Gene3D" id="3.40.190.10">
    <property type="entry name" value="Periplasmic binding protein-like II"/>
    <property type="match status" value="2"/>
</dbReference>
<dbReference type="PANTHER" id="PTHR42941:SF1">
    <property type="entry name" value="SLL1037 PROTEIN"/>
    <property type="match status" value="1"/>
</dbReference>
<evidence type="ECO:0008006" key="5">
    <source>
        <dbReference type="Google" id="ProtNLM"/>
    </source>
</evidence>
<dbReference type="InterPro" id="IPR011852">
    <property type="entry name" value="TRAP_TAXI"/>
</dbReference>
<dbReference type="RefSeq" id="WP_187027840.1">
    <property type="nucleotide sequence ID" value="NZ_AP023420.1"/>
</dbReference>
<evidence type="ECO:0000313" key="3">
    <source>
        <dbReference type="EMBL" id="BCK83994.1"/>
    </source>
</evidence>
<keyword evidence="2" id="KW-0732">Signal</keyword>